<protein>
    <submittedName>
        <fullName evidence="1">Uncharacterized protein</fullName>
    </submittedName>
</protein>
<proteinExistence type="predicted"/>
<dbReference type="RefSeq" id="WP_185776773.1">
    <property type="nucleotide sequence ID" value="NZ_RJPX01000021.1"/>
</dbReference>
<dbReference type="AlphaFoldDB" id="A0A3R9M1Z7"/>
<dbReference type="Proteomes" id="UP000277819">
    <property type="component" value="Unassembled WGS sequence"/>
</dbReference>
<dbReference type="EMBL" id="RJPX01000021">
    <property type="protein sequence ID" value="RSK03843.1"/>
    <property type="molecule type" value="Genomic_DNA"/>
</dbReference>
<gene>
    <name evidence="1" type="ORF">D8787_06620</name>
</gene>
<reference evidence="1 2" key="1">
    <citation type="submission" date="2018-11" db="EMBL/GenBank/DDBJ databases">
        <title>Species Designations Belie Phenotypic and Genotypic Heterogeneity in Oral Streptococci.</title>
        <authorList>
            <person name="Velsko I."/>
        </authorList>
    </citation>
    <scope>NUCLEOTIDE SEQUENCE [LARGE SCALE GENOMIC DNA]</scope>
    <source>
        <strain evidence="1 2">BCC17</strain>
    </source>
</reference>
<name>A0A3R9M1Z7_STRMT</name>
<organism evidence="1 2">
    <name type="scientific">Streptococcus mitis</name>
    <dbReference type="NCBI Taxonomy" id="28037"/>
    <lineage>
        <taxon>Bacteria</taxon>
        <taxon>Bacillati</taxon>
        <taxon>Bacillota</taxon>
        <taxon>Bacilli</taxon>
        <taxon>Lactobacillales</taxon>
        <taxon>Streptococcaceae</taxon>
        <taxon>Streptococcus</taxon>
        <taxon>Streptococcus mitis group</taxon>
    </lineage>
</organism>
<evidence type="ECO:0000313" key="2">
    <source>
        <dbReference type="Proteomes" id="UP000277819"/>
    </source>
</evidence>
<comment type="caution">
    <text evidence="1">The sequence shown here is derived from an EMBL/GenBank/DDBJ whole genome shotgun (WGS) entry which is preliminary data.</text>
</comment>
<accession>A0A3R9M1Z7</accession>
<evidence type="ECO:0000313" key="1">
    <source>
        <dbReference type="EMBL" id="RSK03843.1"/>
    </source>
</evidence>
<sequence>MDDFHDLLQKGFILYQKSGKIGVESPPTFGSVTLHFQDGRFSHLVRTETKK</sequence>